<dbReference type="KEGG" id="ggr:HKW67_07430"/>
<evidence type="ECO:0000313" key="2">
    <source>
        <dbReference type="Proteomes" id="UP000500938"/>
    </source>
</evidence>
<dbReference type="Proteomes" id="UP000500938">
    <property type="component" value="Chromosome"/>
</dbReference>
<keyword evidence="2" id="KW-1185">Reference proteome</keyword>
<dbReference type="Pfam" id="PF14356">
    <property type="entry name" value="DUF4403"/>
    <property type="match status" value="1"/>
</dbReference>
<dbReference type="AlphaFoldDB" id="A0A6M4IPI4"/>
<dbReference type="InterPro" id="IPR025515">
    <property type="entry name" value="DUF4403"/>
</dbReference>
<sequence>MAVVPVRVTYVLSALTPSLDSLFPVSDSLSAARCAAIGLVCHQYVYRREPLRVRAEGPQLFIDTKLAYRARLGTIGGGARVASCGYAPEAMRRATTSMRTSLYWRRDWKIGARDTKLVAALVDPCTVTALGVDATRTLQGVIDKQLALFAAEADTTIPTVGDFKPLADSLWQSFLEPTALDSTNTLWLVLDPQTVQVTPFAGNGPSIITTMVLYARPRVIAGAKPVVRRKPLPVLALGSAPLEYSVPVSVELPFAELERRAALLLSQETSSASVRVDSVEVRGMRDSVRIDLTVSGSLRGRLSLTSRLRWDAAAREIRLDDLDWSLESRGKLSRVKATLGAPLVGRAVRRATNGGRVALGAQLDSVRAELMRKLNGPMAPGVVMGSSVRDLQIIEVTATATAFVVKARLTGQSGVWFQ</sequence>
<name>A0A6M4IPI4_9BACT</name>
<dbReference type="EMBL" id="CP053085">
    <property type="protein sequence ID" value="QJR35346.1"/>
    <property type="molecule type" value="Genomic_DNA"/>
</dbReference>
<evidence type="ECO:0000313" key="1">
    <source>
        <dbReference type="EMBL" id="QJR35346.1"/>
    </source>
</evidence>
<protein>
    <submittedName>
        <fullName evidence="1">DUF4403 family protein</fullName>
    </submittedName>
</protein>
<reference evidence="1 2" key="1">
    <citation type="submission" date="2020-05" db="EMBL/GenBank/DDBJ databases">
        <title>Complete genome sequence of Gemmatimonas greenlandica TET16.</title>
        <authorList>
            <person name="Zeng Y."/>
        </authorList>
    </citation>
    <scope>NUCLEOTIDE SEQUENCE [LARGE SCALE GENOMIC DNA]</scope>
    <source>
        <strain evidence="1 2">TET16</strain>
    </source>
</reference>
<organism evidence="1 2">
    <name type="scientific">Gemmatimonas groenlandica</name>
    <dbReference type="NCBI Taxonomy" id="2732249"/>
    <lineage>
        <taxon>Bacteria</taxon>
        <taxon>Pseudomonadati</taxon>
        <taxon>Gemmatimonadota</taxon>
        <taxon>Gemmatimonadia</taxon>
        <taxon>Gemmatimonadales</taxon>
        <taxon>Gemmatimonadaceae</taxon>
        <taxon>Gemmatimonas</taxon>
    </lineage>
</organism>
<accession>A0A6M4IPI4</accession>
<proteinExistence type="predicted"/>
<gene>
    <name evidence="1" type="ORF">HKW67_07430</name>
</gene>